<dbReference type="EnsemblPlants" id="EMT07182">
    <property type="protein sequence ID" value="EMT07182"/>
    <property type="gene ID" value="F775_43790"/>
</dbReference>
<comment type="similarity">
    <text evidence="1">Belongs to the protease inhibitor I13 (potato type I serine protease inhibitor) family.</text>
</comment>
<dbReference type="InterPro" id="IPR036354">
    <property type="entry name" value="Prot_inh_pot1_sf"/>
</dbReference>
<evidence type="ECO:0000313" key="4">
    <source>
        <dbReference type="EnsemblPlants" id="EMT07182"/>
    </source>
</evidence>
<evidence type="ECO:0000256" key="2">
    <source>
        <dbReference type="ARBA" id="ARBA00022690"/>
    </source>
</evidence>
<proteinExistence type="inferred from homology"/>
<dbReference type="InterPro" id="IPR000864">
    <property type="entry name" value="Prot_inh_pot1"/>
</dbReference>
<dbReference type="SUPFAM" id="SSF54654">
    <property type="entry name" value="CI-2 family of serine protease inhibitors"/>
    <property type="match status" value="1"/>
</dbReference>
<dbReference type="Pfam" id="PF00280">
    <property type="entry name" value="potato_inhibit"/>
    <property type="match status" value="1"/>
</dbReference>
<sequence length="89" mass="9659">MACRIDDEASSRKAWPPEATAAGGLFVEETKAWPEVVGKSIKEAREIILKDKPEADIVVLPAGAPVTLDLRPNRVRIFVDTVAETPFTG</sequence>
<name>M8ARR5_AEGTA</name>
<evidence type="ECO:0000256" key="1">
    <source>
        <dbReference type="ARBA" id="ARBA00008210"/>
    </source>
</evidence>
<reference evidence="4" key="1">
    <citation type="submission" date="2015-06" db="UniProtKB">
        <authorList>
            <consortium name="EnsemblPlants"/>
        </authorList>
    </citation>
    <scope>IDENTIFICATION</scope>
</reference>
<evidence type="ECO:0008006" key="5">
    <source>
        <dbReference type="Google" id="ProtNLM"/>
    </source>
</evidence>
<evidence type="ECO:0000256" key="3">
    <source>
        <dbReference type="ARBA" id="ARBA00022900"/>
    </source>
</evidence>
<dbReference type="GO" id="GO:0009611">
    <property type="term" value="P:response to wounding"/>
    <property type="evidence" value="ECO:0007669"/>
    <property type="project" value="InterPro"/>
</dbReference>
<organism evidence="4">
    <name type="scientific">Aegilops tauschii</name>
    <name type="common">Tausch's goatgrass</name>
    <name type="synonym">Aegilops squarrosa</name>
    <dbReference type="NCBI Taxonomy" id="37682"/>
    <lineage>
        <taxon>Eukaryota</taxon>
        <taxon>Viridiplantae</taxon>
        <taxon>Streptophyta</taxon>
        <taxon>Embryophyta</taxon>
        <taxon>Tracheophyta</taxon>
        <taxon>Spermatophyta</taxon>
        <taxon>Magnoliopsida</taxon>
        <taxon>Liliopsida</taxon>
        <taxon>Poales</taxon>
        <taxon>Poaceae</taxon>
        <taxon>BOP clade</taxon>
        <taxon>Pooideae</taxon>
        <taxon>Triticodae</taxon>
        <taxon>Triticeae</taxon>
        <taxon>Triticinae</taxon>
        <taxon>Aegilops</taxon>
    </lineage>
</organism>
<dbReference type="Gene3D" id="3.30.10.10">
    <property type="entry name" value="Trypsin Inhibitor V, subunit A"/>
    <property type="match status" value="1"/>
</dbReference>
<dbReference type="PANTHER" id="PTHR33091">
    <property type="entry name" value="PROTEIN, PUTATIVE, EXPRESSED-RELATED"/>
    <property type="match status" value="1"/>
</dbReference>
<accession>M8ARR5</accession>
<dbReference type="PANTHER" id="PTHR33091:SF115">
    <property type="entry name" value="MBD DOMAIN-CONTAINING PROTEIN"/>
    <property type="match status" value="1"/>
</dbReference>
<keyword evidence="3" id="KW-0722">Serine protease inhibitor</keyword>
<dbReference type="GO" id="GO:0004867">
    <property type="term" value="F:serine-type endopeptidase inhibitor activity"/>
    <property type="evidence" value="ECO:0007669"/>
    <property type="project" value="UniProtKB-KW"/>
</dbReference>
<dbReference type="PRINTS" id="PR00292">
    <property type="entry name" value="POTATOINHBTR"/>
</dbReference>
<protein>
    <recommendedName>
        <fullName evidence="5">Subtilisin-chymotrypsin inhibitor-2A</fullName>
    </recommendedName>
</protein>
<dbReference type="AlphaFoldDB" id="M8ARR5"/>
<keyword evidence="2" id="KW-0646">Protease inhibitor</keyword>